<proteinExistence type="predicted"/>
<evidence type="ECO:0000313" key="4">
    <source>
        <dbReference type="Proteomes" id="UP000480548"/>
    </source>
</evidence>
<dbReference type="EMBL" id="WIQZ01000159">
    <property type="protein sequence ID" value="KAF3120107.1"/>
    <property type="molecule type" value="Genomic_DNA"/>
</dbReference>
<dbReference type="Proteomes" id="UP000480548">
    <property type="component" value="Unassembled WGS sequence"/>
</dbReference>
<comment type="caution">
    <text evidence="1">The sequence shown here is derived from an EMBL/GenBank/DDBJ whole genome shotgun (WGS) entry which is preliminary data.</text>
</comment>
<name>A0A7C8IZL9_ORBOL</name>
<gene>
    <name evidence="1" type="ORF">TWF102_002966</name>
    <name evidence="2" type="ORF">TWF703_002752</name>
</gene>
<evidence type="ECO:0000313" key="3">
    <source>
        <dbReference type="Proteomes" id="UP000475325"/>
    </source>
</evidence>
<accession>A0A7C8IZL9</accession>
<evidence type="ECO:0000313" key="2">
    <source>
        <dbReference type="EMBL" id="KAF3120107.1"/>
    </source>
</evidence>
<reference evidence="3 4" key="1">
    <citation type="submission" date="2019-06" db="EMBL/GenBank/DDBJ databases">
        <authorList>
            <person name="Palmer J.M."/>
        </authorList>
    </citation>
    <scope>NUCLEOTIDE SEQUENCE [LARGE SCALE GENOMIC DNA]</scope>
    <source>
        <strain evidence="1 3">TWF102</strain>
        <strain evidence="2 4">TWF703</strain>
    </source>
</reference>
<dbReference type="AlphaFoldDB" id="A0A7C8IZL9"/>
<dbReference type="Proteomes" id="UP000475325">
    <property type="component" value="Unassembled WGS sequence"/>
</dbReference>
<evidence type="ECO:0000313" key="1">
    <source>
        <dbReference type="EMBL" id="KAF3079189.1"/>
    </source>
</evidence>
<dbReference type="EMBL" id="WIQW01000158">
    <property type="protein sequence ID" value="KAF3079189.1"/>
    <property type="molecule type" value="Genomic_DNA"/>
</dbReference>
<organism evidence="1 3">
    <name type="scientific">Orbilia oligospora</name>
    <name type="common">Nematode-trapping fungus</name>
    <name type="synonym">Arthrobotrys oligospora</name>
    <dbReference type="NCBI Taxonomy" id="2813651"/>
    <lineage>
        <taxon>Eukaryota</taxon>
        <taxon>Fungi</taxon>
        <taxon>Dikarya</taxon>
        <taxon>Ascomycota</taxon>
        <taxon>Pezizomycotina</taxon>
        <taxon>Orbiliomycetes</taxon>
        <taxon>Orbiliales</taxon>
        <taxon>Orbiliaceae</taxon>
        <taxon>Orbilia</taxon>
    </lineage>
</organism>
<sequence length="99" mass="10898">MSDPTTRTKSKPEFSYRIRSKEAFGLTQMQRPGGVARNISQEQPLIFQKGMIVSPVGGAAQGAKLRSPKLGDQPPGIRSTYFQFSQLLKAAKTLQPECE</sequence>
<protein>
    <submittedName>
        <fullName evidence="1">Uncharacterized protein</fullName>
    </submittedName>
</protein>